<feature type="domain" description="Thioredoxin" evidence="8">
    <location>
        <begin position="34"/>
        <end position="157"/>
    </location>
</feature>
<comment type="similarity">
    <text evidence="1">Belongs to the thioredoxin family.</text>
</comment>
<dbReference type="PROSITE" id="PS51352">
    <property type="entry name" value="THIOREDOXIN_2"/>
    <property type="match status" value="1"/>
</dbReference>
<name>A0A948TPB4_9BACT</name>
<protein>
    <recommendedName>
        <fullName evidence="6">Thioredoxin</fullName>
    </recommendedName>
</protein>
<reference evidence="9" key="1">
    <citation type="journal article" date="2021" name="PeerJ">
        <title>Extensive microbial diversity within the chicken gut microbiome revealed by metagenomics and culture.</title>
        <authorList>
            <person name="Gilroy R."/>
            <person name="Ravi A."/>
            <person name="Getino M."/>
            <person name="Pursley I."/>
            <person name="Horton D.L."/>
            <person name="Alikhan N.F."/>
            <person name="Baker D."/>
            <person name="Gharbi K."/>
            <person name="Hall N."/>
            <person name="Watson M."/>
            <person name="Adriaenssens E.M."/>
            <person name="Foster-Nyarko E."/>
            <person name="Jarju S."/>
            <person name="Secka A."/>
            <person name="Antonio M."/>
            <person name="Oren A."/>
            <person name="Chaudhuri R.R."/>
            <person name="La Ragione R."/>
            <person name="Hildebrand F."/>
            <person name="Pallen M.J."/>
        </authorList>
    </citation>
    <scope>NUCLEOTIDE SEQUENCE</scope>
    <source>
        <strain evidence="9">8470</strain>
    </source>
</reference>
<dbReference type="GO" id="GO:0005737">
    <property type="term" value="C:cytoplasm"/>
    <property type="evidence" value="ECO:0007669"/>
    <property type="project" value="TreeGrafter"/>
</dbReference>
<dbReference type="GO" id="GO:0015035">
    <property type="term" value="F:protein-disulfide reductase activity"/>
    <property type="evidence" value="ECO:0007669"/>
    <property type="project" value="UniProtKB-UniRule"/>
</dbReference>
<dbReference type="FunFam" id="3.40.30.10:FF:000229">
    <property type="entry name" value="Thioredoxin (TRX)"/>
    <property type="match status" value="1"/>
</dbReference>
<dbReference type="InterPro" id="IPR017937">
    <property type="entry name" value="Thioredoxin_CS"/>
</dbReference>
<dbReference type="Pfam" id="PF00085">
    <property type="entry name" value="Thioredoxin"/>
    <property type="match status" value="1"/>
</dbReference>
<keyword evidence="5" id="KW-0676">Redox-active center</keyword>
<dbReference type="CDD" id="cd02947">
    <property type="entry name" value="TRX_family"/>
    <property type="match status" value="1"/>
</dbReference>
<proteinExistence type="inferred from homology"/>
<dbReference type="AlphaFoldDB" id="A0A948TPB4"/>
<dbReference type="PROSITE" id="PS00194">
    <property type="entry name" value="THIOREDOXIN_1"/>
    <property type="match status" value="1"/>
</dbReference>
<sequence length="160" mass="17851">MKKLLSLALCVLLVNAACGSEVKKSNNLERTENMEATQNAQVIHLNKAEFLEKVYNYEKNPDKWTYEGDKPAIVDFYADWCGPCKMIAPILEELAAEYAGQIVVYKINTDKEQELSAAFGIRSIPTLLFIPKEGTPQMAQGAMPKAELKRAVNEVLLGQK</sequence>
<dbReference type="PRINTS" id="PR00421">
    <property type="entry name" value="THIOREDOXIN"/>
</dbReference>
<dbReference type="Proteomes" id="UP000784286">
    <property type="component" value="Unassembled WGS sequence"/>
</dbReference>
<evidence type="ECO:0000256" key="4">
    <source>
        <dbReference type="ARBA" id="ARBA00023157"/>
    </source>
</evidence>
<organism evidence="9 10">
    <name type="scientific">Candidatus Phocaeicola excrementipullorum</name>
    <dbReference type="NCBI Taxonomy" id="2838731"/>
    <lineage>
        <taxon>Bacteria</taxon>
        <taxon>Pseudomonadati</taxon>
        <taxon>Bacteroidota</taxon>
        <taxon>Bacteroidia</taxon>
        <taxon>Bacteroidales</taxon>
        <taxon>Bacteroidaceae</taxon>
        <taxon>Phocaeicola</taxon>
    </lineage>
</organism>
<evidence type="ECO:0000256" key="5">
    <source>
        <dbReference type="ARBA" id="ARBA00023284"/>
    </source>
</evidence>
<evidence type="ECO:0000313" key="10">
    <source>
        <dbReference type="Proteomes" id="UP000784286"/>
    </source>
</evidence>
<comment type="caution">
    <text evidence="9">The sequence shown here is derived from an EMBL/GenBank/DDBJ whole genome shotgun (WGS) entry which is preliminary data.</text>
</comment>
<feature type="chain" id="PRO_5038004363" description="Thioredoxin" evidence="7">
    <location>
        <begin position="20"/>
        <end position="160"/>
    </location>
</feature>
<gene>
    <name evidence="9" type="primary">trxA</name>
    <name evidence="9" type="ORF">H9928_11560</name>
</gene>
<evidence type="ECO:0000256" key="1">
    <source>
        <dbReference type="ARBA" id="ARBA00008987"/>
    </source>
</evidence>
<evidence type="ECO:0000256" key="3">
    <source>
        <dbReference type="ARBA" id="ARBA00022982"/>
    </source>
</evidence>
<dbReference type="Gene3D" id="3.40.30.10">
    <property type="entry name" value="Glutaredoxin"/>
    <property type="match status" value="1"/>
</dbReference>
<dbReference type="NCBIfam" id="TIGR01068">
    <property type="entry name" value="thioredoxin"/>
    <property type="match status" value="1"/>
</dbReference>
<dbReference type="InterPro" id="IPR005746">
    <property type="entry name" value="Thioredoxin"/>
</dbReference>
<dbReference type="InterPro" id="IPR036249">
    <property type="entry name" value="Thioredoxin-like_sf"/>
</dbReference>
<accession>A0A948TPB4</accession>
<feature type="signal peptide" evidence="7">
    <location>
        <begin position="1"/>
        <end position="19"/>
    </location>
</feature>
<evidence type="ECO:0000256" key="2">
    <source>
        <dbReference type="ARBA" id="ARBA00022448"/>
    </source>
</evidence>
<keyword evidence="7" id="KW-0732">Signal</keyword>
<evidence type="ECO:0000256" key="7">
    <source>
        <dbReference type="SAM" id="SignalP"/>
    </source>
</evidence>
<dbReference type="InterPro" id="IPR013766">
    <property type="entry name" value="Thioredoxin_domain"/>
</dbReference>
<keyword evidence="4" id="KW-1015">Disulfide bond</keyword>
<evidence type="ECO:0000313" key="9">
    <source>
        <dbReference type="EMBL" id="MBU3857156.1"/>
    </source>
</evidence>
<evidence type="ECO:0000256" key="6">
    <source>
        <dbReference type="NCBIfam" id="TIGR01068"/>
    </source>
</evidence>
<dbReference type="SUPFAM" id="SSF52833">
    <property type="entry name" value="Thioredoxin-like"/>
    <property type="match status" value="1"/>
</dbReference>
<keyword evidence="2" id="KW-0813">Transport</keyword>
<dbReference type="PANTHER" id="PTHR45663:SF11">
    <property type="entry name" value="GEO12009P1"/>
    <property type="match status" value="1"/>
</dbReference>
<dbReference type="EMBL" id="JAHLFJ010000104">
    <property type="protein sequence ID" value="MBU3857156.1"/>
    <property type="molecule type" value="Genomic_DNA"/>
</dbReference>
<keyword evidence="3" id="KW-0249">Electron transport</keyword>
<reference evidence="9" key="2">
    <citation type="submission" date="2021-04" db="EMBL/GenBank/DDBJ databases">
        <authorList>
            <person name="Gilroy R."/>
        </authorList>
    </citation>
    <scope>NUCLEOTIDE SEQUENCE</scope>
    <source>
        <strain evidence="9">8470</strain>
    </source>
</reference>
<evidence type="ECO:0000259" key="8">
    <source>
        <dbReference type="PROSITE" id="PS51352"/>
    </source>
</evidence>
<dbReference type="PANTHER" id="PTHR45663">
    <property type="entry name" value="GEO12009P1"/>
    <property type="match status" value="1"/>
</dbReference>